<dbReference type="EMBL" id="KQ243869">
    <property type="protein sequence ID" value="KNC75071.1"/>
    <property type="molecule type" value="Genomic_DNA"/>
</dbReference>
<name>A0A0L0FF52_9EUKA</name>
<keyword evidence="2" id="KW-1185">Reference proteome</keyword>
<protein>
    <recommendedName>
        <fullName evidence="3">Anaphase-promoting complex subunit 13</fullName>
    </recommendedName>
</protein>
<dbReference type="Proteomes" id="UP000054560">
    <property type="component" value="Unassembled WGS sequence"/>
</dbReference>
<dbReference type="GeneID" id="25912900"/>
<organism evidence="1 2">
    <name type="scientific">Sphaeroforma arctica JP610</name>
    <dbReference type="NCBI Taxonomy" id="667725"/>
    <lineage>
        <taxon>Eukaryota</taxon>
        <taxon>Ichthyosporea</taxon>
        <taxon>Ichthyophonida</taxon>
        <taxon>Sphaeroforma</taxon>
    </lineage>
</organism>
<sequence>MQSDSVYSELHKNVSVTLIVDDEWRSFKLPDEETLLPPELSITLENFDDITAEETNEVDLAEEFDKWNDLDMAHFVPKRD</sequence>
<reference evidence="1 2" key="1">
    <citation type="submission" date="2011-02" db="EMBL/GenBank/DDBJ databases">
        <title>The Genome Sequence of Sphaeroforma arctica JP610.</title>
        <authorList>
            <consortium name="The Broad Institute Genome Sequencing Platform"/>
            <person name="Russ C."/>
            <person name="Cuomo C."/>
            <person name="Young S.K."/>
            <person name="Zeng Q."/>
            <person name="Gargeya S."/>
            <person name="Alvarado L."/>
            <person name="Berlin A."/>
            <person name="Chapman S.B."/>
            <person name="Chen Z."/>
            <person name="Freedman E."/>
            <person name="Gellesch M."/>
            <person name="Goldberg J."/>
            <person name="Griggs A."/>
            <person name="Gujja S."/>
            <person name="Heilman E."/>
            <person name="Heiman D."/>
            <person name="Howarth C."/>
            <person name="Mehta T."/>
            <person name="Neiman D."/>
            <person name="Pearson M."/>
            <person name="Roberts A."/>
            <person name="Saif S."/>
            <person name="Shea T."/>
            <person name="Shenoy N."/>
            <person name="Sisk P."/>
            <person name="Stolte C."/>
            <person name="Sykes S."/>
            <person name="White J."/>
            <person name="Yandava C."/>
            <person name="Burger G."/>
            <person name="Gray M.W."/>
            <person name="Holland P.W.H."/>
            <person name="King N."/>
            <person name="Lang F.B.F."/>
            <person name="Roger A.J."/>
            <person name="Ruiz-Trillo I."/>
            <person name="Haas B."/>
            <person name="Nusbaum C."/>
            <person name="Birren B."/>
        </authorList>
    </citation>
    <scope>NUCLEOTIDE SEQUENCE [LARGE SCALE GENOMIC DNA]</scope>
    <source>
        <strain evidence="1 2">JP610</strain>
    </source>
</reference>
<evidence type="ECO:0000313" key="2">
    <source>
        <dbReference type="Proteomes" id="UP000054560"/>
    </source>
</evidence>
<evidence type="ECO:0008006" key="3">
    <source>
        <dbReference type="Google" id="ProtNLM"/>
    </source>
</evidence>
<dbReference type="AlphaFoldDB" id="A0A0L0FF52"/>
<evidence type="ECO:0000313" key="1">
    <source>
        <dbReference type="EMBL" id="KNC75071.1"/>
    </source>
</evidence>
<dbReference type="RefSeq" id="XP_014148973.1">
    <property type="nucleotide sequence ID" value="XM_014293498.1"/>
</dbReference>
<proteinExistence type="predicted"/>
<accession>A0A0L0FF52</accession>
<gene>
    <name evidence="1" type="ORF">SARC_12396</name>
</gene>